<protein>
    <recommendedName>
        <fullName evidence="6">DUF3558 domain-containing protein</fullName>
    </recommendedName>
</protein>
<feature type="signal peptide" evidence="2">
    <location>
        <begin position="1"/>
        <end position="21"/>
    </location>
</feature>
<name>A0A7W3JQG2_9MICO</name>
<keyword evidence="2" id="KW-0732">Signal</keyword>
<evidence type="ECO:0000256" key="2">
    <source>
        <dbReference type="SAM" id="SignalP"/>
    </source>
</evidence>
<reference evidence="3 5" key="1">
    <citation type="submission" date="2020-07" db="EMBL/GenBank/DDBJ databases">
        <title>Sequencing the genomes of 1000 actinobacteria strains.</title>
        <authorList>
            <person name="Klenk H.-P."/>
        </authorList>
    </citation>
    <scope>NUCLEOTIDE SEQUENCE [LARGE SCALE GENOMIC DNA]</scope>
    <source>
        <strain evidence="3 5">DSM 27576</strain>
    </source>
</reference>
<keyword evidence="5" id="KW-1185">Reference proteome</keyword>
<dbReference type="RefSeq" id="WP_167045562.1">
    <property type="nucleotide sequence ID" value="NZ_JAAOZB010000001.1"/>
</dbReference>
<evidence type="ECO:0008006" key="6">
    <source>
        <dbReference type="Google" id="ProtNLM"/>
    </source>
</evidence>
<organism evidence="3 5">
    <name type="scientific">Microbacterium halimionae</name>
    <dbReference type="NCBI Taxonomy" id="1526413"/>
    <lineage>
        <taxon>Bacteria</taxon>
        <taxon>Bacillati</taxon>
        <taxon>Actinomycetota</taxon>
        <taxon>Actinomycetes</taxon>
        <taxon>Micrococcales</taxon>
        <taxon>Microbacteriaceae</taxon>
        <taxon>Microbacterium</taxon>
    </lineage>
</organism>
<sequence length="192" mass="20115">MRHIPAQILAIGFVATLVAGCAPSFEEPEPSAAQTTAAASSSTPTPADTASPTSQPSASSSATVLSCDTLLTPEADADLRAQGLVPTQKDRFTIFYDGLTLPAVECPWGPPDGHDENVVTYYGWAELSAGQKREIIDVAGDYGYTTRDVEGGTELVPDPNNGPPATVVYVVTEDWFAIAPSVEEVSNIAWAS</sequence>
<dbReference type="EMBL" id="JACGWY010000010">
    <property type="protein sequence ID" value="MBA8817707.1"/>
    <property type="molecule type" value="Genomic_DNA"/>
</dbReference>
<dbReference type="EMBL" id="JACGWY010000005">
    <property type="protein sequence ID" value="MBA8817130.1"/>
    <property type="molecule type" value="Genomic_DNA"/>
</dbReference>
<feature type="region of interest" description="Disordered" evidence="1">
    <location>
        <begin position="26"/>
        <end position="61"/>
    </location>
</feature>
<feature type="chain" id="PRO_5038315233" description="DUF3558 domain-containing protein" evidence="2">
    <location>
        <begin position="22"/>
        <end position="192"/>
    </location>
</feature>
<dbReference type="AlphaFoldDB" id="A0A7W3JQG2"/>
<dbReference type="Proteomes" id="UP000526083">
    <property type="component" value="Unassembled WGS sequence"/>
</dbReference>
<feature type="compositionally biased region" description="Low complexity" evidence="1">
    <location>
        <begin position="30"/>
        <end position="61"/>
    </location>
</feature>
<accession>A0A7W3JQG2</accession>
<evidence type="ECO:0000313" key="3">
    <source>
        <dbReference type="EMBL" id="MBA8817130.1"/>
    </source>
</evidence>
<proteinExistence type="predicted"/>
<gene>
    <name evidence="3" type="ORF">FHX48_002228</name>
    <name evidence="4" type="ORF">FHX48_002812</name>
</gene>
<evidence type="ECO:0000256" key="1">
    <source>
        <dbReference type="SAM" id="MobiDB-lite"/>
    </source>
</evidence>
<dbReference type="PROSITE" id="PS51257">
    <property type="entry name" value="PROKAR_LIPOPROTEIN"/>
    <property type="match status" value="1"/>
</dbReference>
<evidence type="ECO:0000313" key="5">
    <source>
        <dbReference type="Proteomes" id="UP000526083"/>
    </source>
</evidence>
<evidence type="ECO:0000313" key="4">
    <source>
        <dbReference type="EMBL" id="MBA8817707.1"/>
    </source>
</evidence>
<comment type="caution">
    <text evidence="3">The sequence shown here is derived from an EMBL/GenBank/DDBJ whole genome shotgun (WGS) entry which is preliminary data.</text>
</comment>